<dbReference type="GO" id="GO:0033969">
    <property type="term" value="F:gamma-glutamyl-gamma-aminobutyrate hydrolase activity"/>
    <property type="evidence" value="ECO:0007669"/>
    <property type="project" value="TreeGrafter"/>
</dbReference>
<sequence>MATVVITSSGAKNARRYVEVMESAGAAVRILIPDGHADLSTEELMRDAGGLLLSGGPDIDPALYGEEPDPDAGLTLNRHLDNLELRVLEWALERDMPVLAICRGMQLLNVAFGGKLIQDLPGHKSKKINGNWESASHTIYVAPGSKAAPVIGMAGFFKVNSLHHQGLKEAQRAPRLMTTAYEVDDGLIEGLESPEHSWVIGLQCHPERRDEVPKMFGNLFLGLHERAESFISEFAVRLPRR</sequence>
<proteinExistence type="predicted"/>
<accession>A0A381RR69</accession>
<dbReference type="PROSITE" id="PS51273">
    <property type="entry name" value="GATASE_TYPE_1"/>
    <property type="match status" value="1"/>
</dbReference>
<dbReference type="Pfam" id="PF07722">
    <property type="entry name" value="Peptidase_C26"/>
    <property type="match status" value="1"/>
</dbReference>
<dbReference type="EMBL" id="UINC01002157">
    <property type="protein sequence ID" value="SUZ93569.1"/>
    <property type="molecule type" value="Genomic_DNA"/>
</dbReference>
<dbReference type="AlphaFoldDB" id="A0A381RR69"/>
<dbReference type="GO" id="GO:0006598">
    <property type="term" value="P:polyamine catabolic process"/>
    <property type="evidence" value="ECO:0007669"/>
    <property type="project" value="TreeGrafter"/>
</dbReference>
<dbReference type="PANTHER" id="PTHR43235">
    <property type="entry name" value="GLUTAMINE AMIDOTRANSFERASE PB2B2.05-RELATED"/>
    <property type="match status" value="1"/>
</dbReference>
<dbReference type="PANTHER" id="PTHR43235:SF1">
    <property type="entry name" value="GLUTAMINE AMIDOTRANSFERASE PB2B2.05-RELATED"/>
    <property type="match status" value="1"/>
</dbReference>
<dbReference type="InterPro" id="IPR011697">
    <property type="entry name" value="Peptidase_C26"/>
</dbReference>
<dbReference type="CDD" id="cd01745">
    <property type="entry name" value="GATase1_2"/>
    <property type="match status" value="1"/>
</dbReference>
<dbReference type="SUPFAM" id="SSF52317">
    <property type="entry name" value="Class I glutamine amidotransferase-like"/>
    <property type="match status" value="1"/>
</dbReference>
<dbReference type="InterPro" id="IPR044668">
    <property type="entry name" value="PuuD-like"/>
</dbReference>
<name>A0A381RR69_9ZZZZ</name>
<reference evidence="1" key="1">
    <citation type="submission" date="2018-05" db="EMBL/GenBank/DDBJ databases">
        <authorList>
            <person name="Lanie J.A."/>
            <person name="Ng W.-L."/>
            <person name="Kazmierczak K.M."/>
            <person name="Andrzejewski T.M."/>
            <person name="Davidsen T.M."/>
            <person name="Wayne K.J."/>
            <person name="Tettelin H."/>
            <person name="Glass J.I."/>
            <person name="Rusch D."/>
            <person name="Podicherti R."/>
            <person name="Tsui H.-C.T."/>
            <person name="Winkler M.E."/>
        </authorList>
    </citation>
    <scope>NUCLEOTIDE SEQUENCE</scope>
</reference>
<evidence type="ECO:0000313" key="1">
    <source>
        <dbReference type="EMBL" id="SUZ93569.1"/>
    </source>
</evidence>
<protein>
    <submittedName>
        <fullName evidence="1">Uncharacterized protein</fullName>
    </submittedName>
</protein>
<dbReference type="InterPro" id="IPR029062">
    <property type="entry name" value="Class_I_gatase-like"/>
</dbReference>
<dbReference type="Gene3D" id="3.40.50.880">
    <property type="match status" value="1"/>
</dbReference>
<gene>
    <name evidence="1" type="ORF">METZ01_LOCUS46423</name>
</gene>
<organism evidence="1">
    <name type="scientific">marine metagenome</name>
    <dbReference type="NCBI Taxonomy" id="408172"/>
    <lineage>
        <taxon>unclassified sequences</taxon>
        <taxon>metagenomes</taxon>
        <taxon>ecological metagenomes</taxon>
    </lineage>
</organism>
<dbReference type="GO" id="GO:0005829">
    <property type="term" value="C:cytosol"/>
    <property type="evidence" value="ECO:0007669"/>
    <property type="project" value="TreeGrafter"/>
</dbReference>